<dbReference type="RefSeq" id="WP_171089019.1">
    <property type="nucleotide sequence ID" value="NZ_CP053069.1"/>
</dbReference>
<dbReference type="KEGG" id="uru:DSM104443_00360"/>
<protein>
    <recommendedName>
        <fullName evidence="3">Cytochrome oxidase Cu insertion factor (SCO1/SenC/PrrC family)</fullName>
    </recommendedName>
</protein>
<dbReference type="InterPro" id="IPR036249">
    <property type="entry name" value="Thioredoxin-like_sf"/>
</dbReference>
<dbReference type="EMBL" id="CP053069">
    <property type="protein sequence ID" value="QJR09322.1"/>
    <property type="molecule type" value="Genomic_DNA"/>
</dbReference>
<evidence type="ECO:0000313" key="2">
    <source>
        <dbReference type="Proteomes" id="UP000501534"/>
    </source>
</evidence>
<name>A0A6M4GQ95_9PROT</name>
<dbReference type="Proteomes" id="UP000501534">
    <property type="component" value="Chromosome"/>
</dbReference>
<accession>A0A6M4GQ95</accession>
<evidence type="ECO:0000313" key="1">
    <source>
        <dbReference type="EMBL" id="QJR09322.1"/>
    </source>
</evidence>
<reference evidence="1 2" key="1">
    <citation type="submission" date="2020-04" db="EMBL/GenBank/DDBJ databases">
        <title>Usitatibacter rugosus gen. nov., sp. nov. and Usitatibacter palustris sp. nov., novel members of Usitatibacteraceae fam. nov. within the order Nitrosomonadales isolated from soil.</title>
        <authorList>
            <person name="Huber K.J."/>
            <person name="Neumann-Schaal M."/>
            <person name="Geppert A."/>
            <person name="Luckner M."/>
            <person name="Wanner G."/>
            <person name="Overmann J."/>
        </authorList>
    </citation>
    <scope>NUCLEOTIDE SEQUENCE [LARGE SCALE GENOMIC DNA]</scope>
    <source>
        <strain evidence="1 2">0125_3</strain>
    </source>
</reference>
<gene>
    <name evidence="1" type="ORF">DSM104443_00360</name>
</gene>
<keyword evidence="2" id="KW-1185">Reference proteome</keyword>
<proteinExistence type="predicted"/>
<dbReference type="SUPFAM" id="SSF52833">
    <property type="entry name" value="Thioredoxin-like"/>
    <property type="match status" value="1"/>
</dbReference>
<sequence>MKMSPRAKLLALFGLFAAPIVASLVTYQLYTPTETSNYGELLPVRPAPGQVFGNASGPAFRFADLSGKWVLVASDSGACAQACVGKLTTMRQVRLALGRNASRVERVFVVDDTQPPREGVGSEFPGMEIVLTPRDTTLPAAPANDRAHIYLLDPRGNVMMRFPAAADPKRMLRDLNRLLRASQMG</sequence>
<dbReference type="AlphaFoldDB" id="A0A6M4GQ95"/>
<evidence type="ECO:0008006" key="3">
    <source>
        <dbReference type="Google" id="ProtNLM"/>
    </source>
</evidence>
<organism evidence="1 2">
    <name type="scientific">Usitatibacter rugosus</name>
    <dbReference type="NCBI Taxonomy" id="2732067"/>
    <lineage>
        <taxon>Bacteria</taxon>
        <taxon>Pseudomonadati</taxon>
        <taxon>Pseudomonadota</taxon>
        <taxon>Betaproteobacteria</taxon>
        <taxon>Nitrosomonadales</taxon>
        <taxon>Usitatibacteraceae</taxon>
        <taxon>Usitatibacter</taxon>
    </lineage>
</organism>